<keyword evidence="5" id="KW-1185">Reference proteome</keyword>
<evidence type="ECO:0000259" key="3">
    <source>
        <dbReference type="Pfam" id="PF12969"/>
    </source>
</evidence>
<dbReference type="AlphaFoldDB" id="A0A4R1B6S3"/>
<comment type="caution">
    <text evidence="4">The sequence shown here is derived from an EMBL/GenBank/DDBJ whole genome shotgun (WGS) entry which is preliminary data.</text>
</comment>
<feature type="signal peptide" evidence="1">
    <location>
        <begin position="1"/>
        <end position="20"/>
    </location>
</feature>
<accession>A0A4R1B6S3</accession>
<dbReference type="Gene3D" id="2.60.40.3140">
    <property type="match status" value="1"/>
</dbReference>
<protein>
    <submittedName>
        <fullName evidence="4">DUF3857 domain-containing protein</fullName>
    </submittedName>
</protein>
<dbReference type="InterPro" id="IPR024618">
    <property type="entry name" value="DUF3857"/>
</dbReference>
<dbReference type="InterPro" id="IPR038765">
    <property type="entry name" value="Papain-like_cys_pep_sf"/>
</dbReference>
<name>A0A4R1B6S3_9BACT</name>
<keyword evidence="1" id="KW-0732">Signal</keyword>
<dbReference type="Pfam" id="PF12969">
    <property type="entry name" value="DUF3857"/>
    <property type="match status" value="1"/>
</dbReference>
<dbReference type="Proteomes" id="UP000295334">
    <property type="component" value="Unassembled WGS sequence"/>
</dbReference>
<dbReference type="Gene3D" id="2.60.120.1130">
    <property type="match status" value="1"/>
</dbReference>
<reference evidence="4 5" key="1">
    <citation type="submission" date="2019-03" db="EMBL/GenBank/DDBJ databases">
        <authorList>
            <person name="Kim M.K.M."/>
        </authorList>
    </citation>
    <scope>NUCLEOTIDE SEQUENCE [LARGE SCALE GENOMIC DNA]</scope>
    <source>
        <strain evidence="4 5">17J68-12</strain>
    </source>
</reference>
<dbReference type="RefSeq" id="WP_131450206.1">
    <property type="nucleotide sequence ID" value="NZ_SJZI01000050.1"/>
</dbReference>
<organism evidence="4 5">
    <name type="scientific">Flaviaesturariibacter flavus</name>
    <dbReference type="NCBI Taxonomy" id="2502780"/>
    <lineage>
        <taxon>Bacteria</taxon>
        <taxon>Pseudomonadati</taxon>
        <taxon>Bacteroidota</taxon>
        <taxon>Chitinophagia</taxon>
        <taxon>Chitinophagales</taxon>
        <taxon>Chitinophagaceae</taxon>
        <taxon>Flaviaestuariibacter</taxon>
    </lineage>
</organism>
<proteinExistence type="predicted"/>
<dbReference type="Gene3D" id="3.10.620.30">
    <property type="match status" value="1"/>
</dbReference>
<dbReference type="OrthoDB" id="8595007at2"/>
<feature type="domain" description="DUF3857" evidence="3">
    <location>
        <begin position="56"/>
        <end position="214"/>
    </location>
</feature>
<dbReference type="InterPro" id="IPR002931">
    <property type="entry name" value="Transglutaminase-like"/>
</dbReference>
<feature type="domain" description="Transglutaminase-like" evidence="2">
    <location>
        <begin position="276"/>
        <end position="379"/>
    </location>
</feature>
<dbReference type="EMBL" id="SJZI01000050">
    <property type="protein sequence ID" value="TCJ12447.1"/>
    <property type="molecule type" value="Genomic_DNA"/>
</dbReference>
<dbReference type="SUPFAM" id="SSF54001">
    <property type="entry name" value="Cysteine proteinases"/>
    <property type="match status" value="1"/>
</dbReference>
<evidence type="ECO:0000256" key="1">
    <source>
        <dbReference type="SAM" id="SignalP"/>
    </source>
</evidence>
<sequence length="635" mass="71332">MMTRILLTGLLASLAPVAFAGEPFAASLIPAPLVENANAVKRTEEIRYEIVPMGGARMTHHWVVTVLNEAGKPAASFREFYGKLFRFESVEGALYDAQGKVLRRLKPKEVGDQSAVSDGSLMTDTRVRFHDFDYPSYPYTVEYTVETSSRATLFLPNWMPQDDEQLSVEKSSITIATPPGFNYRFKAFKYSGAPVEKNGSMLERTWTAQNLPAMELPFAAPLWRELTPMVVFSADRFIYGDYSGSGESWASFGSFIASLNKGRDELPPALQQKVHAIADGIADPREKVRQLYRFLQQNTRYISIQMGVGGLQTFEARFVAEKGYGDCKALSNYMYSILKEAGVPAHYAVINSGERASDRDLIEELPFSQFDHVVVCVPFPKDSLWLECTSQITPPGYMGSFTGNRKALLVTPEGGRLAATPRYTYRDNVQQRHVSGSINAEGHLEAKTRTLFRAEQQDDLAGFVQTVSRERVKKYLDEHLGLSSTYEVLDFRYEPRAAELPELTEQLTLFVANYATVSGKRLFITPNFANKTQLQLSEEKRNLPICLRDNYSDTDSVELTVPEGYTVETLPKPVQLRTPYGNYSVTCTFTGNKLLYVRQRESWAGTFPATDWDKVKAFYNAVYKADRSGAVLVKQ</sequence>
<gene>
    <name evidence="4" type="ORF">EPD60_14315</name>
</gene>
<evidence type="ECO:0000313" key="4">
    <source>
        <dbReference type="EMBL" id="TCJ12447.1"/>
    </source>
</evidence>
<evidence type="ECO:0000259" key="2">
    <source>
        <dbReference type="Pfam" id="PF01841"/>
    </source>
</evidence>
<evidence type="ECO:0000313" key="5">
    <source>
        <dbReference type="Proteomes" id="UP000295334"/>
    </source>
</evidence>
<feature type="chain" id="PRO_5020900626" evidence="1">
    <location>
        <begin position="21"/>
        <end position="635"/>
    </location>
</feature>
<dbReference type="Pfam" id="PF01841">
    <property type="entry name" value="Transglut_core"/>
    <property type="match status" value="1"/>
</dbReference>